<protein>
    <submittedName>
        <fullName evidence="7">SFRICE_002154</fullName>
    </submittedName>
</protein>
<gene>
    <name evidence="7" type="ORF">SFRICE_002154</name>
</gene>
<feature type="domain" description="DAN" evidence="6">
    <location>
        <begin position="37"/>
        <end position="115"/>
    </location>
</feature>
<keyword evidence="2" id="KW-0964">Secreted</keyword>
<evidence type="ECO:0000256" key="2">
    <source>
        <dbReference type="ARBA" id="ARBA00022525"/>
    </source>
</evidence>
<evidence type="ECO:0000256" key="5">
    <source>
        <dbReference type="SAM" id="SignalP"/>
    </source>
</evidence>
<dbReference type="Gene3D" id="2.10.90.10">
    <property type="entry name" value="Cystine-knot cytokines"/>
    <property type="match status" value="1"/>
</dbReference>
<feature type="signal peptide" evidence="5">
    <location>
        <begin position="1"/>
        <end position="26"/>
    </location>
</feature>
<evidence type="ECO:0000256" key="3">
    <source>
        <dbReference type="ARBA" id="ARBA00022729"/>
    </source>
</evidence>
<dbReference type="PANTHER" id="PTHR15283">
    <property type="entry name" value="GREMLIN 1"/>
    <property type="match status" value="1"/>
</dbReference>
<keyword evidence="4" id="KW-1015">Disulfide bond</keyword>
<evidence type="ECO:0000256" key="4">
    <source>
        <dbReference type="ARBA" id="ARBA00023157"/>
    </source>
</evidence>
<feature type="chain" id="PRO_5013957501" evidence="5">
    <location>
        <begin position="27"/>
        <end position="164"/>
    </location>
</feature>
<dbReference type="GO" id="GO:0036122">
    <property type="term" value="F:BMP binding"/>
    <property type="evidence" value="ECO:0007669"/>
    <property type="project" value="TreeGrafter"/>
</dbReference>
<dbReference type="GO" id="GO:0048018">
    <property type="term" value="F:receptor ligand activity"/>
    <property type="evidence" value="ECO:0007669"/>
    <property type="project" value="TreeGrafter"/>
</dbReference>
<dbReference type="PANTHER" id="PTHR15283:SF7">
    <property type="entry name" value="BURSICON"/>
    <property type="match status" value="1"/>
</dbReference>
<proteinExistence type="predicted"/>
<keyword evidence="3 5" id="KW-0732">Signal</keyword>
<sequence length="164" mass="18384">MFRFDIISLSLVFLSAVQINDRPVRAQSVEVQLPPGQECQMTPVIHILKHPGCIPKAIPSFACIGKCSSYVQVSGSKIWQMERTCNCCQESGEREATVVLLCPKAKSEERKLRKVMYQNKITTKAPLECMCRPCGSIDESSIIPQEVAGYAEEGPLYNHFRKSF</sequence>
<dbReference type="EMBL" id="ODYU01004489">
    <property type="protein sequence ID" value="SOQ44423.1"/>
    <property type="molecule type" value="Genomic_DNA"/>
</dbReference>
<evidence type="ECO:0000256" key="1">
    <source>
        <dbReference type="ARBA" id="ARBA00004613"/>
    </source>
</evidence>
<dbReference type="AlphaFoldDB" id="A0A2H1VUC7"/>
<dbReference type="InterPro" id="IPR004133">
    <property type="entry name" value="DAN_dom"/>
</dbReference>
<evidence type="ECO:0000259" key="6">
    <source>
        <dbReference type="Pfam" id="PF03045"/>
    </source>
</evidence>
<name>A0A2H1VUC7_SPOFR</name>
<comment type="subcellular location">
    <subcellularLocation>
        <location evidence="1">Secreted</location>
    </subcellularLocation>
</comment>
<evidence type="ECO:0000313" key="7">
    <source>
        <dbReference type="EMBL" id="SOQ44423.1"/>
    </source>
</evidence>
<dbReference type="GO" id="GO:0009887">
    <property type="term" value="P:animal organ morphogenesis"/>
    <property type="evidence" value="ECO:0007669"/>
    <property type="project" value="TreeGrafter"/>
</dbReference>
<organism evidence="7">
    <name type="scientific">Spodoptera frugiperda</name>
    <name type="common">Fall armyworm</name>
    <dbReference type="NCBI Taxonomy" id="7108"/>
    <lineage>
        <taxon>Eukaryota</taxon>
        <taxon>Metazoa</taxon>
        <taxon>Ecdysozoa</taxon>
        <taxon>Arthropoda</taxon>
        <taxon>Hexapoda</taxon>
        <taxon>Insecta</taxon>
        <taxon>Pterygota</taxon>
        <taxon>Neoptera</taxon>
        <taxon>Endopterygota</taxon>
        <taxon>Lepidoptera</taxon>
        <taxon>Glossata</taxon>
        <taxon>Ditrysia</taxon>
        <taxon>Noctuoidea</taxon>
        <taxon>Noctuidae</taxon>
        <taxon>Amphipyrinae</taxon>
        <taxon>Spodoptera</taxon>
    </lineage>
</organism>
<reference evidence="7" key="1">
    <citation type="submission" date="2016-07" db="EMBL/GenBank/DDBJ databases">
        <authorList>
            <person name="Bretaudeau A."/>
        </authorList>
    </citation>
    <scope>NUCLEOTIDE SEQUENCE</scope>
    <source>
        <strain evidence="7">Rice</strain>
        <tissue evidence="7">Whole body</tissue>
    </source>
</reference>
<accession>A0A2H1VUC7</accession>
<dbReference type="Pfam" id="PF03045">
    <property type="entry name" value="DAN"/>
    <property type="match status" value="1"/>
</dbReference>
<dbReference type="GO" id="GO:0005615">
    <property type="term" value="C:extracellular space"/>
    <property type="evidence" value="ECO:0007669"/>
    <property type="project" value="TreeGrafter"/>
</dbReference>
<dbReference type="GO" id="GO:0038098">
    <property type="term" value="P:sequestering of BMP from receptor via BMP binding"/>
    <property type="evidence" value="ECO:0007669"/>
    <property type="project" value="TreeGrafter"/>
</dbReference>
<dbReference type="InterPro" id="IPR029034">
    <property type="entry name" value="Cystine-knot_cytokine"/>
</dbReference>